<organism evidence="2 3">
    <name type="scientific">Venturia effusa</name>
    <dbReference type="NCBI Taxonomy" id="50376"/>
    <lineage>
        <taxon>Eukaryota</taxon>
        <taxon>Fungi</taxon>
        <taxon>Dikarya</taxon>
        <taxon>Ascomycota</taxon>
        <taxon>Pezizomycotina</taxon>
        <taxon>Dothideomycetes</taxon>
        <taxon>Pleosporomycetidae</taxon>
        <taxon>Venturiales</taxon>
        <taxon>Venturiaceae</taxon>
        <taxon>Venturia</taxon>
    </lineage>
</organism>
<dbReference type="EMBL" id="CP042188">
    <property type="protein sequence ID" value="QDS69973.1"/>
    <property type="molecule type" value="Genomic_DNA"/>
</dbReference>
<evidence type="ECO:0000256" key="1">
    <source>
        <dbReference type="SAM" id="MobiDB-lite"/>
    </source>
</evidence>
<dbReference type="AlphaFoldDB" id="A0A517L2X5"/>
<protein>
    <submittedName>
        <fullName evidence="2">Uncharacterized protein</fullName>
    </submittedName>
</protein>
<evidence type="ECO:0000313" key="3">
    <source>
        <dbReference type="Proteomes" id="UP000316270"/>
    </source>
</evidence>
<feature type="region of interest" description="Disordered" evidence="1">
    <location>
        <begin position="60"/>
        <end position="161"/>
    </location>
</feature>
<evidence type="ECO:0000313" key="2">
    <source>
        <dbReference type="EMBL" id="QDS69973.1"/>
    </source>
</evidence>
<dbReference type="OrthoDB" id="3942517at2759"/>
<feature type="compositionally biased region" description="Low complexity" evidence="1">
    <location>
        <begin position="68"/>
        <end position="81"/>
    </location>
</feature>
<dbReference type="Proteomes" id="UP000316270">
    <property type="component" value="Chromosome 4"/>
</dbReference>
<feature type="compositionally biased region" description="Basic and acidic residues" evidence="1">
    <location>
        <begin position="122"/>
        <end position="140"/>
    </location>
</feature>
<reference evidence="2 3" key="1">
    <citation type="submission" date="2019-07" db="EMBL/GenBank/DDBJ databases">
        <title>Finished genome of Venturia effusa.</title>
        <authorList>
            <person name="Young C.A."/>
            <person name="Cox M.P."/>
            <person name="Ganley A.R.D."/>
            <person name="David W.J."/>
        </authorList>
    </citation>
    <scope>NUCLEOTIDE SEQUENCE [LARGE SCALE GENOMIC DNA]</scope>
    <source>
        <strain evidence="3">albino</strain>
    </source>
</reference>
<name>A0A517L2X5_9PEZI</name>
<accession>A0A517L2X5</accession>
<proteinExistence type="predicted"/>
<gene>
    <name evidence="2" type="ORF">FKW77_002949</name>
</gene>
<sequence>MPAVTESDVKLMLAIIGSAEMIKTDNEKLASIIGGTTANAIRQRVAKIKNLAKAVFDGTGTDIALGGTATTKAKSTPKKAAVGAKFASPGEDDAEDSTAPASAPKKRAANGKAKGTPRAKKLKEEAKLDEQDGEDGGREVGEEEGSESPVKRVKSDESPEA</sequence>
<feature type="compositionally biased region" description="Basic residues" evidence="1">
    <location>
        <begin position="104"/>
        <end position="121"/>
    </location>
</feature>
<feature type="compositionally biased region" description="Basic and acidic residues" evidence="1">
    <location>
        <begin position="149"/>
        <end position="161"/>
    </location>
</feature>
<keyword evidence="3" id="KW-1185">Reference proteome</keyword>